<evidence type="ECO:0000259" key="1">
    <source>
        <dbReference type="Pfam" id="PF13456"/>
    </source>
</evidence>
<reference evidence="2 3" key="1">
    <citation type="journal article" date="2019" name="Genome Biol. Evol.">
        <title>Insights into the evolution of the New World diploid cottons (Gossypium, subgenus Houzingenia) based on genome sequencing.</title>
        <authorList>
            <person name="Grover C.E."/>
            <person name="Arick M.A. 2nd"/>
            <person name="Thrash A."/>
            <person name="Conover J.L."/>
            <person name="Sanders W.S."/>
            <person name="Peterson D.G."/>
            <person name="Frelichowski J.E."/>
            <person name="Scheffler J.A."/>
            <person name="Scheffler B.E."/>
            <person name="Wendel J.F."/>
        </authorList>
    </citation>
    <scope>NUCLEOTIDE SEQUENCE [LARGE SCALE GENOMIC DNA]</scope>
    <source>
        <strain evidence="2">8</strain>
        <tissue evidence="2">Leaf</tissue>
    </source>
</reference>
<dbReference type="EMBL" id="JABEZW010000002">
    <property type="protein sequence ID" value="MBA0759413.1"/>
    <property type="molecule type" value="Genomic_DNA"/>
</dbReference>
<comment type="caution">
    <text evidence="2">The sequence shown here is derived from an EMBL/GenBank/DDBJ whole genome shotgun (WGS) entry which is preliminary data.</text>
</comment>
<proteinExistence type="predicted"/>
<dbReference type="AlphaFoldDB" id="A0A7J9DFB5"/>
<dbReference type="GO" id="GO:0004523">
    <property type="term" value="F:RNA-DNA hybrid ribonuclease activity"/>
    <property type="evidence" value="ECO:0007669"/>
    <property type="project" value="InterPro"/>
</dbReference>
<organism evidence="2 3">
    <name type="scientific">Gossypium trilobum</name>
    <dbReference type="NCBI Taxonomy" id="34281"/>
    <lineage>
        <taxon>Eukaryota</taxon>
        <taxon>Viridiplantae</taxon>
        <taxon>Streptophyta</taxon>
        <taxon>Embryophyta</taxon>
        <taxon>Tracheophyta</taxon>
        <taxon>Spermatophyta</taxon>
        <taxon>Magnoliopsida</taxon>
        <taxon>eudicotyledons</taxon>
        <taxon>Gunneridae</taxon>
        <taxon>Pentapetalae</taxon>
        <taxon>rosids</taxon>
        <taxon>malvids</taxon>
        <taxon>Malvales</taxon>
        <taxon>Malvaceae</taxon>
        <taxon>Malvoideae</taxon>
        <taxon>Gossypium</taxon>
    </lineage>
</organism>
<dbReference type="Pfam" id="PF13456">
    <property type="entry name" value="RVT_3"/>
    <property type="match status" value="1"/>
</dbReference>
<gene>
    <name evidence="2" type="ORF">Gotri_022304</name>
</gene>
<protein>
    <recommendedName>
        <fullName evidence="1">RNase H type-1 domain-containing protein</fullName>
    </recommendedName>
</protein>
<sequence>MIQIDSLEAIKIIQDFSLSSSNYALIRHIHLLLANAKFWTIQHFPRDFNKVVDCLAKLPFDINHGLKIFKEIPREVIALSSNVQVSDSLAQRSLM</sequence>
<feature type="domain" description="RNase H type-1" evidence="1">
    <location>
        <begin position="2"/>
        <end position="57"/>
    </location>
</feature>
<keyword evidence="3" id="KW-1185">Reference proteome</keyword>
<evidence type="ECO:0000313" key="2">
    <source>
        <dbReference type="EMBL" id="MBA0759413.1"/>
    </source>
</evidence>
<dbReference type="GO" id="GO:0003676">
    <property type="term" value="F:nucleic acid binding"/>
    <property type="evidence" value="ECO:0007669"/>
    <property type="project" value="InterPro"/>
</dbReference>
<dbReference type="Proteomes" id="UP000593568">
    <property type="component" value="Unassembled WGS sequence"/>
</dbReference>
<evidence type="ECO:0000313" key="3">
    <source>
        <dbReference type="Proteomes" id="UP000593568"/>
    </source>
</evidence>
<accession>A0A7J9DFB5</accession>
<dbReference type="InterPro" id="IPR002156">
    <property type="entry name" value="RNaseH_domain"/>
</dbReference>
<name>A0A7J9DFB5_9ROSI</name>